<accession>A0AAW0E977</accession>
<reference evidence="2 3" key="1">
    <citation type="submission" date="2024-01" db="EMBL/GenBank/DDBJ databases">
        <title>A draft genome for a cacao thread blight-causing isolate of Paramarasmius palmivorus.</title>
        <authorList>
            <person name="Baruah I.K."/>
            <person name="Bukari Y."/>
            <person name="Amoako-Attah I."/>
            <person name="Meinhardt L.W."/>
            <person name="Bailey B.A."/>
            <person name="Cohen S.P."/>
        </authorList>
    </citation>
    <scope>NUCLEOTIDE SEQUENCE [LARGE SCALE GENOMIC DNA]</scope>
    <source>
        <strain evidence="2 3">GH-12</strain>
    </source>
</reference>
<keyword evidence="3" id="KW-1185">Reference proteome</keyword>
<organism evidence="2 3">
    <name type="scientific">Paramarasmius palmivorus</name>
    <dbReference type="NCBI Taxonomy" id="297713"/>
    <lineage>
        <taxon>Eukaryota</taxon>
        <taxon>Fungi</taxon>
        <taxon>Dikarya</taxon>
        <taxon>Basidiomycota</taxon>
        <taxon>Agaricomycotina</taxon>
        <taxon>Agaricomycetes</taxon>
        <taxon>Agaricomycetidae</taxon>
        <taxon>Agaricales</taxon>
        <taxon>Marasmiineae</taxon>
        <taxon>Marasmiaceae</taxon>
        <taxon>Paramarasmius</taxon>
    </lineage>
</organism>
<dbReference type="Proteomes" id="UP001383192">
    <property type="component" value="Unassembled WGS sequence"/>
</dbReference>
<feature type="compositionally biased region" description="Low complexity" evidence="1">
    <location>
        <begin position="148"/>
        <end position="163"/>
    </location>
</feature>
<proteinExistence type="predicted"/>
<feature type="compositionally biased region" description="Polar residues" evidence="1">
    <location>
        <begin position="216"/>
        <end position="240"/>
    </location>
</feature>
<evidence type="ECO:0000313" key="3">
    <source>
        <dbReference type="Proteomes" id="UP001383192"/>
    </source>
</evidence>
<evidence type="ECO:0000313" key="2">
    <source>
        <dbReference type="EMBL" id="KAK7061134.1"/>
    </source>
</evidence>
<protein>
    <submittedName>
        <fullName evidence="2">Uncharacterized protein</fullName>
    </submittedName>
</protein>
<feature type="region of interest" description="Disordered" evidence="1">
    <location>
        <begin position="201"/>
        <end position="240"/>
    </location>
</feature>
<sequence length="240" mass="26232">MLHLQQRAHQNLEEFRQGSKSPPGRHGSINEPPTPVDDDDELAILGGKTRLVKKEPASPTILQRSPVSHNPVVPLPLPQSVRSDPTMAEYLDSFQHQSQPPSSTSTSYSDGADTSMSPVSMYGLTALPTSNSFHSENGPFAQHSQSMGSTQSITTTTTTNTNGHSHHLNGRGVQSQSQAHPSFPQYFPVYDYGASSMNGYPQTPMLNMEPQPPLRRSSSGSPEQNSMHSTWQDFVNNMSM</sequence>
<feature type="region of interest" description="Disordered" evidence="1">
    <location>
        <begin position="1"/>
        <end position="114"/>
    </location>
</feature>
<evidence type="ECO:0000256" key="1">
    <source>
        <dbReference type="SAM" id="MobiDB-lite"/>
    </source>
</evidence>
<feature type="region of interest" description="Disordered" evidence="1">
    <location>
        <begin position="128"/>
        <end position="180"/>
    </location>
</feature>
<gene>
    <name evidence="2" type="ORF">VNI00_000870</name>
</gene>
<comment type="caution">
    <text evidence="2">The sequence shown here is derived from an EMBL/GenBank/DDBJ whole genome shotgun (WGS) entry which is preliminary data.</text>
</comment>
<dbReference type="AlphaFoldDB" id="A0AAW0E977"/>
<name>A0AAW0E977_9AGAR</name>
<feature type="compositionally biased region" description="Low complexity" evidence="1">
    <location>
        <begin position="92"/>
        <end position="114"/>
    </location>
</feature>
<dbReference type="EMBL" id="JAYKXP010000002">
    <property type="protein sequence ID" value="KAK7061134.1"/>
    <property type="molecule type" value="Genomic_DNA"/>
</dbReference>